<dbReference type="Gene3D" id="2.50.20.10">
    <property type="entry name" value="Lipoprotein localisation LolA/LolB/LppX"/>
    <property type="match status" value="1"/>
</dbReference>
<dbReference type="Proteomes" id="UP000005519">
    <property type="component" value="Unassembled WGS sequence"/>
</dbReference>
<dbReference type="CDD" id="cd16326">
    <property type="entry name" value="LolB"/>
    <property type="match status" value="1"/>
</dbReference>
<dbReference type="HAMAP" id="MF_00233">
    <property type="entry name" value="LolB"/>
    <property type="match status" value="1"/>
</dbReference>
<evidence type="ECO:0000313" key="16">
    <source>
        <dbReference type="Proteomes" id="UP000005519"/>
    </source>
</evidence>
<keyword evidence="12 13" id="KW-0449">Lipoprotein</keyword>
<evidence type="ECO:0000256" key="12">
    <source>
        <dbReference type="ARBA" id="ARBA00023288"/>
    </source>
</evidence>
<dbReference type="AlphaFoldDB" id="C9PQM9"/>
<evidence type="ECO:0000256" key="4">
    <source>
        <dbReference type="ARBA" id="ARBA00016202"/>
    </source>
</evidence>
<comment type="subcellular location">
    <subcellularLocation>
        <location evidence="1 13">Cell outer membrane</location>
        <topology evidence="1 13">Lipid-anchor</topology>
    </subcellularLocation>
</comment>
<gene>
    <name evidence="13 15" type="primary">lolB</name>
    <name evidence="15" type="ORF">HMPREF0621_1222</name>
</gene>
<dbReference type="PROSITE" id="PS51257">
    <property type="entry name" value="PROKAR_LIPOPROTEIN"/>
    <property type="match status" value="1"/>
</dbReference>
<dbReference type="Pfam" id="PF03550">
    <property type="entry name" value="LolB"/>
    <property type="match status" value="1"/>
</dbReference>
<dbReference type="RefSeq" id="WP_005761979.1">
    <property type="nucleotide sequence ID" value="NZ_GG704810.1"/>
</dbReference>
<name>C9PQM9_9PAST</name>
<keyword evidence="16" id="KW-1185">Reference proteome</keyword>
<comment type="subunit">
    <text evidence="3 13">Monomer.</text>
</comment>
<evidence type="ECO:0000256" key="5">
    <source>
        <dbReference type="ARBA" id="ARBA00022448"/>
    </source>
</evidence>
<comment type="similarity">
    <text evidence="2 13">Belongs to the LolB family.</text>
</comment>
<dbReference type="EMBL" id="ACZR01000013">
    <property type="protein sequence ID" value="EEX50151.1"/>
    <property type="molecule type" value="Genomic_DNA"/>
</dbReference>
<sequence>MKLKYVLFSTCLMSVFLSACTLDVARPTNVNYISQDDPTWLQHLSKIQQIKSYHNQGQLGYINNKERFSTRFDWQYQNSTNYVLALSSNISSSTLTIEMRNNILRIFDNKGNERSAEEARVLLIKMMGAELPLDKFAFWLKGQPSQNTDYKVGENHLLASFDYPINGQTWTADYLSYHSNLLPLPKDILLKTEGQTLKIRVDNWKY</sequence>
<dbReference type="STRING" id="667128.HMPREF0621_1222"/>
<dbReference type="GO" id="GO:0015031">
    <property type="term" value="P:protein transport"/>
    <property type="evidence" value="ECO:0007669"/>
    <property type="project" value="UniProtKB-KW"/>
</dbReference>
<keyword evidence="9 13" id="KW-0564">Palmitate</keyword>
<evidence type="ECO:0000256" key="6">
    <source>
        <dbReference type="ARBA" id="ARBA00022729"/>
    </source>
</evidence>
<evidence type="ECO:0000256" key="7">
    <source>
        <dbReference type="ARBA" id="ARBA00022927"/>
    </source>
</evidence>
<dbReference type="HOGENOM" id="CLU_092816_1_1_6"/>
<protein>
    <recommendedName>
        <fullName evidence="4 13">Outer-membrane lipoprotein LolB</fullName>
    </recommendedName>
</protein>
<evidence type="ECO:0000256" key="14">
    <source>
        <dbReference type="SAM" id="SignalP"/>
    </source>
</evidence>
<reference evidence="15 16" key="1">
    <citation type="submission" date="2009-10" db="EMBL/GenBank/DDBJ databases">
        <authorList>
            <person name="Muzny D."/>
            <person name="Qin X."/>
            <person name="Deng J."/>
            <person name="Jiang H."/>
            <person name="Liu Y."/>
            <person name="Qu J."/>
            <person name="Song X.-Z."/>
            <person name="Zhang L."/>
            <person name="Thornton R."/>
            <person name="Coyle M."/>
            <person name="Francisco L."/>
            <person name="Jackson L."/>
            <person name="Javaid M."/>
            <person name="Korchina V."/>
            <person name="Kovar C."/>
            <person name="Mata R."/>
            <person name="Mathew T."/>
            <person name="Ngo R."/>
            <person name="Nguyen L."/>
            <person name="Nguyen N."/>
            <person name="Okwuonu G."/>
            <person name="Ongeri F."/>
            <person name="Pham C."/>
            <person name="Simmons D."/>
            <person name="Wilczek-Boney K."/>
            <person name="Hale W."/>
            <person name="Jakkamsetti A."/>
            <person name="Pham P."/>
            <person name="Ruth R."/>
            <person name="San Lucas F."/>
            <person name="Warren J."/>
            <person name="Zhang J."/>
            <person name="Zhao Z."/>
            <person name="Zhou C."/>
            <person name="Zhu D."/>
            <person name="Lee S."/>
            <person name="Bess C."/>
            <person name="Blankenburg K."/>
            <person name="Forbes L."/>
            <person name="Fu Q."/>
            <person name="Gubbala S."/>
            <person name="Hirani K."/>
            <person name="Jayaseelan J.C."/>
            <person name="Lara F."/>
            <person name="Munidasa M."/>
            <person name="Palculict T."/>
            <person name="Patil S."/>
            <person name="Pu L.-L."/>
            <person name="Saada N."/>
            <person name="Tang L."/>
            <person name="Weissenberger G."/>
            <person name="Zhu Y."/>
            <person name="Hemphill L."/>
            <person name="Shang Y."/>
            <person name="Youmans B."/>
            <person name="Ayvaz T."/>
            <person name="Ross M."/>
            <person name="Santibanez J."/>
            <person name="Aqrawi P."/>
            <person name="Gross S."/>
            <person name="Joshi V."/>
            <person name="Fowler G."/>
            <person name="Nazareth L."/>
            <person name="Reid J."/>
            <person name="Worley K."/>
            <person name="Petrosino J."/>
            <person name="Highlander S."/>
            <person name="Gibbs R."/>
        </authorList>
    </citation>
    <scope>NUCLEOTIDE SEQUENCE [LARGE SCALE GENOMIC DNA]</scope>
    <source>
        <strain evidence="15 16">ATCC 43325</strain>
    </source>
</reference>
<keyword evidence="5 13" id="KW-0813">Transport</keyword>
<dbReference type="NCBIfam" id="TIGR00548">
    <property type="entry name" value="lolB"/>
    <property type="match status" value="1"/>
</dbReference>
<evidence type="ECO:0000256" key="3">
    <source>
        <dbReference type="ARBA" id="ARBA00011245"/>
    </source>
</evidence>
<feature type="chain" id="PRO_5008952041" description="Outer-membrane lipoprotein LolB" evidence="14">
    <location>
        <begin position="20"/>
        <end position="206"/>
    </location>
</feature>
<comment type="function">
    <text evidence="13">Plays a critical role in the incorporation of lipoproteins in the outer membrane after they are released by the LolA protein.</text>
</comment>
<dbReference type="GO" id="GO:0044874">
    <property type="term" value="P:lipoprotein localization to outer membrane"/>
    <property type="evidence" value="ECO:0007669"/>
    <property type="project" value="UniProtKB-UniRule"/>
</dbReference>
<keyword evidence="11 13" id="KW-0998">Cell outer membrane</keyword>
<keyword evidence="6 13" id="KW-0732">Signal</keyword>
<evidence type="ECO:0000256" key="1">
    <source>
        <dbReference type="ARBA" id="ARBA00004459"/>
    </source>
</evidence>
<feature type="signal peptide" evidence="14">
    <location>
        <begin position="1"/>
        <end position="19"/>
    </location>
</feature>
<keyword evidence="7 13" id="KW-0653">Protein transport</keyword>
<evidence type="ECO:0000256" key="11">
    <source>
        <dbReference type="ARBA" id="ARBA00023237"/>
    </source>
</evidence>
<proteinExistence type="inferred from homology"/>
<evidence type="ECO:0000256" key="9">
    <source>
        <dbReference type="ARBA" id="ARBA00023139"/>
    </source>
</evidence>
<accession>C9PQM9</accession>
<keyword evidence="8 13" id="KW-0472">Membrane</keyword>
<dbReference type="GO" id="GO:0009279">
    <property type="term" value="C:cell outer membrane"/>
    <property type="evidence" value="ECO:0007669"/>
    <property type="project" value="UniProtKB-SubCell"/>
</dbReference>
<evidence type="ECO:0000256" key="8">
    <source>
        <dbReference type="ARBA" id="ARBA00023136"/>
    </source>
</evidence>
<evidence type="ECO:0000313" key="15">
    <source>
        <dbReference type="EMBL" id="EEX50151.1"/>
    </source>
</evidence>
<evidence type="ECO:0000256" key="2">
    <source>
        <dbReference type="ARBA" id="ARBA00009696"/>
    </source>
</evidence>
<dbReference type="InterPro" id="IPR004565">
    <property type="entry name" value="OM_lipoprot_LolB"/>
</dbReference>
<comment type="caution">
    <text evidence="15">The sequence shown here is derived from an EMBL/GenBank/DDBJ whole genome shotgun (WGS) entry which is preliminary data.</text>
</comment>
<organism evidence="15 16">
    <name type="scientific">Pasteurella dagmatis ATCC 43325</name>
    <dbReference type="NCBI Taxonomy" id="667128"/>
    <lineage>
        <taxon>Bacteria</taxon>
        <taxon>Pseudomonadati</taxon>
        <taxon>Pseudomonadota</taxon>
        <taxon>Gammaproteobacteria</taxon>
        <taxon>Pasteurellales</taxon>
        <taxon>Pasteurellaceae</taxon>
        <taxon>Pasteurella</taxon>
    </lineage>
</organism>
<dbReference type="InterPro" id="IPR029046">
    <property type="entry name" value="LolA/LolB/LppX"/>
</dbReference>
<dbReference type="OrthoDB" id="9797618at2"/>
<keyword evidence="10 13" id="KW-0143">Chaperone</keyword>
<evidence type="ECO:0000256" key="10">
    <source>
        <dbReference type="ARBA" id="ARBA00023186"/>
    </source>
</evidence>
<dbReference type="SUPFAM" id="SSF89392">
    <property type="entry name" value="Prokaryotic lipoproteins and lipoprotein localization factors"/>
    <property type="match status" value="1"/>
</dbReference>
<evidence type="ECO:0000256" key="13">
    <source>
        <dbReference type="HAMAP-Rule" id="MF_00233"/>
    </source>
</evidence>